<dbReference type="EMBL" id="KB445550">
    <property type="protein sequence ID" value="EMD00410.1"/>
    <property type="molecule type" value="Genomic_DNA"/>
</dbReference>
<keyword evidence="3" id="KW-0560">Oxidoreductase</keyword>
<sequence length="437" mass="47884">MAPLSVLIIGAGVAGPTLASFLLLSDLPAAEKPRVTVLERSATRRVQGQNVDVRGAGVTVARKLGLETAIRSSVTGEEGAQWVDSNNIAWGAFAADKTGKIQTGTSDIEILRGRLADLCYRRSLTISKEVQAQGGHGIEYIFGEYVQSIEQDNEKVEVTLAKSGKRMTYDIVVGADGLQSGTRKLLWGDDEQNLNRLGMYAGFFSIPKGDKDTQWRRWFHASRRRGIMLRPSDTPDKTTVFMYAINFEDDRLRSAAADGRKGAEVQKALLAEYFQDAGWECPRIIKEMYATDDFYYDMVAQVKLDEWSKGRVVLLADAGYCASPISGMGTTLAFTGAHNLAGAILKNPTNLSAAFGEYEAEMRPTVAKAQMLPLGGRGLYWSNPETGWGVAMMHAIIGFICYSGLARVLMMLGIGPPAGDVPVKEWGFRQLPEWKDF</sequence>
<dbReference type="KEGG" id="bcom:BAUCODRAFT_61395"/>
<dbReference type="GO" id="GO:0071949">
    <property type="term" value="F:FAD binding"/>
    <property type="evidence" value="ECO:0007669"/>
    <property type="project" value="InterPro"/>
</dbReference>
<dbReference type="InterPro" id="IPR002938">
    <property type="entry name" value="FAD-bd"/>
</dbReference>
<dbReference type="InterPro" id="IPR051704">
    <property type="entry name" value="FAD_aromatic-hydroxylase"/>
</dbReference>
<protein>
    <recommendedName>
        <fullName evidence="4">FAD-binding domain-containing protein</fullName>
    </recommendedName>
</protein>
<keyword evidence="1" id="KW-0285">Flavoprotein</keyword>
<evidence type="ECO:0000313" key="6">
    <source>
        <dbReference type="Proteomes" id="UP000011761"/>
    </source>
</evidence>
<dbReference type="HOGENOM" id="CLU_009665_1_0_1"/>
<keyword evidence="2" id="KW-0274">FAD</keyword>
<dbReference type="PRINTS" id="PR00420">
    <property type="entry name" value="RNGMNOXGNASE"/>
</dbReference>
<dbReference type="PANTHER" id="PTHR46865">
    <property type="entry name" value="OXIDOREDUCTASE-RELATED"/>
    <property type="match status" value="1"/>
</dbReference>
<dbReference type="InterPro" id="IPR036188">
    <property type="entry name" value="FAD/NAD-bd_sf"/>
</dbReference>
<dbReference type="Proteomes" id="UP000011761">
    <property type="component" value="Unassembled WGS sequence"/>
</dbReference>
<evidence type="ECO:0000256" key="2">
    <source>
        <dbReference type="ARBA" id="ARBA00022827"/>
    </source>
</evidence>
<dbReference type="GO" id="GO:0016491">
    <property type="term" value="F:oxidoreductase activity"/>
    <property type="evidence" value="ECO:0007669"/>
    <property type="project" value="UniProtKB-KW"/>
</dbReference>
<dbReference type="Gene3D" id="3.50.50.60">
    <property type="entry name" value="FAD/NAD(P)-binding domain"/>
    <property type="match status" value="1"/>
</dbReference>
<organism evidence="5 6">
    <name type="scientific">Baudoinia panamericana (strain UAMH 10762)</name>
    <name type="common">Angels' share fungus</name>
    <name type="synonym">Baudoinia compniacensis (strain UAMH 10762)</name>
    <dbReference type="NCBI Taxonomy" id="717646"/>
    <lineage>
        <taxon>Eukaryota</taxon>
        <taxon>Fungi</taxon>
        <taxon>Dikarya</taxon>
        <taxon>Ascomycota</taxon>
        <taxon>Pezizomycotina</taxon>
        <taxon>Dothideomycetes</taxon>
        <taxon>Dothideomycetidae</taxon>
        <taxon>Mycosphaerellales</taxon>
        <taxon>Teratosphaeriaceae</taxon>
        <taxon>Baudoinia</taxon>
    </lineage>
</organism>
<name>M2NLN9_BAUPA</name>
<evidence type="ECO:0000259" key="4">
    <source>
        <dbReference type="Pfam" id="PF01494"/>
    </source>
</evidence>
<dbReference type="RefSeq" id="XP_007671594.1">
    <property type="nucleotide sequence ID" value="XM_007673404.1"/>
</dbReference>
<accession>M2NLN9</accession>
<evidence type="ECO:0000313" key="5">
    <source>
        <dbReference type="EMBL" id="EMD00410.1"/>
    </source>
</evidence>
<dbReference type="AlphaFoldDB" id="M2NLN9"/>
<feature type="domain" description="FAD-binding" evidence="4">
    <location>
        <begin position="5"/>
        <end position="366"/>
    </location>
</feature>
<dbReference type="eggNOG" id="ENOG502QTX9">
    <property type="taxonomic scope" value="Eukaryota"/>
</dbReference>
<dbReference type="Pfam" id="PF01494">
    <property type="entry name" value="FAD_binding_3"/>
    <property type="match status" value="1"/>
</dbReference>
<dbReference type="OrthoDB" id="655030at2759"/>
<gene>
    <name evidence="5" type="ORF">BAUCODRAFT_61395</name>
</gene>
<proteinExistence type="predicted"/>
<dbReference type="SUPFAM" id="SSF51905">
    <property type="entry name" value="FAD/NAD(P)-binding domain"/>
    <property type="match status" value="1"/>
</dbReference>
<dbReference type="PANTHER" id="PTHR46865:SF2">
    <property type="entry name" value="MONOOXYGENASE"/>
    <property type="match status" value="1"/>
</dbReference>
<dbReference type="GeneID" id="19115911"/>
<dbReference type="OMA" id="RIWTENP"/>
<evidence type="ECO:0000256" key="3">
    <source>
        <dbReference type="ARBA" id="ARBA00023002"/>
    </source>
</evidence>
<reference evidence="5 6" key="1">
    <citation type="journal article" date="2012" name="PLoS Pathog.">
        <title>Diverse lifestyles and strategies of plant pathogenesis encoded in the genomes of eighteen Dothideomycetes fungi.</title>
        <authorList>
            <person name="Ohm R.A."/>
            <person name="Feau N."/>
            <person name="Henrissat B."/>
            <person name="Schoch C.L."/>
            <person name="Horwitz B.A."/>
            <person name="Barry K.W."/>
            <person name="Condon B.J."/>
            <person name="Copeland A.C."/>
            <person name="Dhillon B."/>
            <person name="Glaser F."/>
            <person name="Hesse C.N."/>
            <person name="Kosti I."/>
            <person name="LaButti K."/>
            <person name="Lindquist E.A."/>
            <person name="Lucas S."/>
            <person name="Salamov A.A."/>
            <person name="Bradshaw R.E."/>
            <person name="Ciuffetti L."/>
            <person name="Hamelin R.C."/>
            <person name="Kema G.H.J."/>
            <person name="Lawrence C."/>
            <person name="Scott J.A."/>
            <person name="Spatafora J.W."/>
            <person name="Turgeon B.G."/>
            <person name="de Wit P.J.G.M."/>
            <person name="Zhong S."/>
            <person name="Goodwin S.B."/>
            <person name="Grigoriev I.V."/>
        </authorList>
    </citation>
    <scope>NUCLEOTIDE SEQUENCE [LARGE SCALE GENOMIC DNA]</scope>
    <source>
        <strain evidence="5 6">UAMH 10762</strain>
    </source>
</reference>
<keyword evidence="6" id="KW-1185">Reference proteome</keyword>
<evidence type="ECO:0000256" key="1">
    <source>
        <dbReference type="ARBA" id="ARBA00022630"/>
    </source>
</evidence>
<dbReference type="Gene3D" id="3.30.9.10">
    <property type="entry name" value="D-Amino Acid Oxidase, subunit A, domain 2"/>
    <property type="match status" value="1"/>
</dbReference>